<sequence>MNSTSERDISHPQWFAVWTRSRQEKIAASMIEALDIPIFLPLKSELHQWSDRKRKITIPLFSGYLFVQMNIAKDSRLQILKVPGVVGFVGNHTGPLPIPDQQIENVRTLLDAGIDYIVGPLLKEGDRVRVIRGSLSGIEGTVVRTGSDTRLILSVDLVRQSLSIRIPSNDVQLIGEQAA</sequence>
<dbReference type="InterPro" id="IPR006645">
    <property type="entry name" value="NGN-like_dom"/>
</dbReference>
<organism evidence="5 6">
    <name type="scientific">Acidicapsa dinghuensis</name>
    <dbReference type="NCBI Taxonomy" id="2218256"/>
    <lineage>
        <taxon>Bacteria</taxon>
        <taxon>Pseudomonadati</taxon>
        <taxon>Acidobacteriota</taxon>
        <taxon>Terriglobia</taxon>
        <taxon>Terriglobales</taxon>
        <taxon>Acidobacteriaceae</taxon>
        <taxon>Acidicapsa</taxon>
    </lineage>
</organism>
<evidence type="ECO:0000256" key="2">
    <source>
        <dbReference type="ARBA" id="ARBA00023015"/>
    </source>
</evidence>
<dbReference type="EMBL" id="JBHSPH010000008">
    <property type="protein sequence ID" value="MFC5864159.1"/>
    <property type="molecule type" value="Genomic_DNA"/>
</dbReference>
<accession>A0ABW1EJK5</accession>
<evidence type="ECO:0000313" key="5">
    <source>
        <dbReference type="EMBL" id="MFC5864159.1"/>
    </source>
</evidence>
<keyword evidence="3" id="KW-0804">Transcription</keyword>
<evidence type="ECO:0000313" key="6">
    <source>
        <dbReference type="Proteomes" id="UP001596091"/>
    </source>
</evidence>
<dbReference type="Proteomes" id="UP001596091">
    <property type="component" value="Unassembled WGS sequence"/>
</dbReference>
<dbReference type="RefSeq" id="WP_263340728.1">
    <property type="nucleotide sequence ID" value="NZ_JAGSYH010000006.1"/>
</dbReference>
<evidence type="ECO:0000256" key="1">
    <source>
        <dbReference type="ARBA" id="ARBA00022814"/>
    </source>
</evidence>
<dbReference type="Pfam" id="PF02357">
    <property type="entry name" value="NusG"/>
    <property type="match status" value="1"/>
</dbReference>
<keyword evidence="2" id="KW-0805">Transcription regulation</keyword>
<dbReference type="Gene3D" id="3.30.70.940">
    <property type="entry name" value="NusG, N-terminal domain"/>
    <property type="match status" value="1"/>
</dbReference>
<dbReference type="SUPFAM" id="SSF82679">
    <property type="entry name" value="N-utilization substance G protein NusG, N-terminal domain"/>
    <property type="match status" value="1"/>
</dbReference>
<feature type="domain" description="NusG-like N-terminal" evidence="4">
    <location>
        <begin position="11"/>
        <end position="110"/>
    </location>
</feature>
<keyword evidence="1" id="KW-0889">Transcription antitermination</keyword>
<evidence type="ECO:0000259" key="4">
    <source>
        <dbReference type="SMART" id="SM00738"/>
    </source>
</evidence>
<dbReference type="InterPro" id="IPR036735">
    <property type="entry name" value="NGN_dom_sf"/>
</dbReference>
<dbReference type="InterPro" id="IPR008991">
    <property type="entry name" value="Translation_prot_SH3-like_sf"/>
</dbReference>
<dbReference type="NCBIfam" id="NF033644">
    <property type="entry name" value="antiterm_UpxY"/>
    <property type="match status" value="1"/>
</dbReference>
<proteinExistence type="predicted"/>
<keyword evidence="6" id="KW-1185">Reference proteome</keyword>
<dbReference type="SMART" id="SM00738">
    <property type="entry name" value="NGN"/>
    <property type="match status" value="1"/>
</dbReference>
<dbReference type="PANTHER" id="PTHR30265">
    <property type="entry name" value="RHO-INTERACTING TRANSCRIPTION TERMINATION FACTOR NUSG"/>
    <property type="match status" value="1"/>
</dbReference>
<dbReference type="InterPro" id="IPR043425">
    <property type="entry name" value="NusG-like"/>
</dbReference>
<reference evidence="6" key="1">
    <citation type="journal article" date="2019" name="Int. J. Syst. Evol. Microbiol.">
        <title>The Global Catalogue of Microorganisms (GCM) 10K type strain sequencing project: providing services to taxonomists for standard genome sequencing and annotation.</title>
        <authorList>
            <consortium name="The Broad Institute Genomics Platform"/>
            <consortium name="The Broad Institute Genome Sequencing Center for Infectious Disease"/>
            <person name="Wu L."/>
            <person name="Ma J."/>
        </authorList>
    </citation>
    <scope>NUCLEOTIDE SEQUENCE [LARGE SCALE GENOMIC DNA]</scope>
    <source>
        <strain evidence="6">JCM 4087</strain>
    </source>
</reference>
<evidence type="ECO:0000256" key="3">
    <source>
        <dbReference type="ARBA" id="ARBA00023163"/>
    </source>
</evidence>
<gene>
    <name evidence="5" type="ORF">ACFPT7_17770</name>
</gene>
<dbReference type="SUPFAM" id="SSF50104">
    <property type="entry name" value="Translation proteins SH3-like domain"/>
    <property type="match status" value="1"/>
</dbReference>
<protein>
    <submittedName>
        <fullName evidence="5">UpxY family transcription antiterminator</fullName>
    </submittedName>
</protein>
<comment type="caution">
    <text evidence="5">The sequence shown here is derived from an EMBL/GenBank/DDBJ whole genome shotgun (WGS) entry which is preliminary data.</text>
</comment>
<dbReference type="PANTHER" id="PTHR30265:SF4">
    <property type="entry name" value="KOW MOTIF FAMILY PROTEIN, EXPRESSED"/>
    <property type="match status" value="1"/>
</dbReference>
<name>A0ABW1EJK5_9BACT</name>